<name>E2AAZ8_CAMFO</name>
<dbReference type="OMA" id="EMIHIKR"/>
<dbReference type="CDD" id="cd10442">
    <property type="entry name" value="GIY-YIG_PLEs"/>
    <property type="match status" value="1"/>
</dbReference>
<evidence type="ECO:0000313" key="1">
    <source>
        <dbReference type="EMBL" id="EFN69163.1"/>
    </source>
</evidence>
<keyword evidence="3" id="KW-1185">Reference proteome</keyword>
<protein>
    <recommendedName>
        <fullName evidence="4">GIY-YIG domain-containing protein</fullName>
    </recommendedName>
</protein>
<feature type="non-terminal residue" evidence="2">
    <location>
        <position position="145"/>
    </location>
</feature>
<dbReference type="EMBL" id="GL438323">
    <property type="protein sequence ID" value="EFN69163.1"/>
    <property type="molecule type" value="Genomic_DNA"/>
</dbReference>
<dbReference type="Proteomes" id="UP000000311">
    <property type="component" value="Unassembled WGS sequence"/>
</dbReference>
<organism evidence="3">
    <name type="scientific">Camponotus floridanus</name>
    <name type="common">Florida carpenter ant</name>
    <dbReference type="NCBI Taxonomy" id="104421"/>
    <lineage>
        <taxon>Eukaryota</taxon>
        <taxon>Metazoa</taxon>
        <taxon>Ecdysozoa</taxon>
        <taxon>Arthropoda</taxon>
        <taxon>Hexapoda</taxon>
        <taxon>Insecta</taxon>
        <taxon>Pterygota</taxon>
        <taxon>Neoptera</taxon>
        <taxon>Endopterygota</taxon>
        <taxon>Hymenoptera</taxon>
        <taxon>Apocrita</taxon>
        <taxon>Aculeata</taxon>
        <taxon>Formicoidea</taxon>
        <taxon>Formicidae</taxon>
        <taxon>Formicinae</taxon>
        <taxon>Camponotus</taxon>
    </lineage>
</organism>
<dbReference type="OrthoDB" id="7551446at2759"/>
<sequence>SYFNVPYVKNFSERFRQCVRDLDVKLSYTGINNLRRFIKVGKDRLDKDSRNNIVYKINCMDCNASYVGQTGRLLKTRLKEHKKNLTSVIAEHRALDHTLDFDGVEILDEEAFLGRRLISEMIHIKRQRNALNLQNDTLKLNASCL</sequence>
<dbReference type="EMBL" id="GL438226">
    <property type="protein sequence ID" value="EFN69397.1"/>
    <property type="molecule type" value="Genomic_DNA"/>
</dbReference>
<feature type="non-terminal residue" evidence="2">
    <location>
        <position position="1"/>
    </location>
</feature>
<reference evidence="2 3" key="1">
    <citation type="journal article" date="2010" name="Science">
        <title>Genomic comparison of the ants Camponotus floridanus and Harpegnathos saltator.</title>
        <authorList>
            <person name="Bonasio R."/>
            <person name="Zhang G."/>
            <person name="Ye C."/>
            <person name="Mutti N.S."/>
            <person name="Fang X."/>
            <person name="Qin N."/>
            <person name="Donahue G."/>
            <person name="Yang P."/>
            <person name="Li Q."/>
            <person name="Li C."/>
            <person name="Zhang P."/>
            <person name="Huang Z."/>
            <person name="Berger S.L."/>
            <person name="Reinberg D."/>
            <person name="Wang J."/>
            <person name="Liebig J."/>
        </authorList>
    </citation>
    <scope>NUCLEOTIDE SEQUENCE [LARGE SCALE GENOMIC DNA]</scope>
    <source>
        <strain evidence="3">C129</strain>
    </source>
</reference>
<gene>
    <name evidence="2" type="ORF">EAG_11529</name>
    <name evidence="1" type="ORF">EAG_14520</name>
</gene>
<proteinExistence type="predicted"/>
<dbReference type="AlphaFoldDB" id="E2AAZ8"/>
<accession>E2AAZ8</accession>
<evidence type="ECO:0000313" key="2">
    <source>
        <dbReference type="EMBL" id="EFN69397.1"/>
    </source>
</evidence>
<evidence type="ECO:0000313" key="3">
    <source>
        <dbReference type="Proteomes" id="UP000000311"/>
    </source>
</evidence>
<dbReference type="InterPro" id="IPR035901">
    <property type="entry name" value="GIY-YIG_endonuc_sf"/>
</dbReference>
<evidence type="ECO:0008006" key="4">
    <source>
        <dbReference type="Google" id="ProtNLM"/>
    </source>
</evidence>
<dbReference type="Gene3D" id="3.40.1440.10">
    <property type="entry name" value="GIY-YIG endonuclease"/>
    <property type="match status" value="1"/>
</dbReference>